<feature type="region of interest" description="Disordered" evidence="31">
    <location>
        <begin position="1156"/>
        <end position="1200"/>
    </location>
</feature>
<evidence type="ECO:0000256" key="24">
    <source>
        <dbReference type="ARBA" id="ARBA00023242"/>
    </source>
</evidence>
<dbReference type="Gene3D" id="3.80.20.20">
    <property type="entry name" value="Receptor L-domain"/>
    <property type="match status" value="2"/>
</dbReference>
<dbReference type="GO" id="GO:0005739">
    <property type="term" value="C:mitochondrion"/>
    <property type="evidence" value="ECO:0007669"/>
    <property type="project" value="UniProtKB-SubCell"/>
</dbReference>
<dbReference type="InterPro" id="IPR006212">
    <property type="entry name" value="Furin_repeat"/>
</dbReference>
<dbReference type="GO" id="GO:0005634">
    <property type="term" value="C:nucleus"/>
    <property type="evidence" value="ECO:0007669"/>
    <property type="project" value="UniProtKB-SubCell"/>
</dbReference>
<dbReference type="GO" id="GO:0010647">
    <property type="term" value="P:positive regulation of cell communication"/>
    <property type="evidence" value="ECO:0007669"/>
    <property type="project" value="UniProtKB-ARBA"/>
</dbReference>
<evidence type="ECO:0000256" key="3">
    <source>
        <dbReference type="ARBA" id="ARBA00004251"/>
    </source>
</evidence>
<dbReference type="FunFam" id="3.30.200.20:FF:000276">
    <property type="entry name" value="Receptor tyrosine-protein kinase erbB-3"/>
    <property type="match status" value="1"/>
</dbReference>
<dbReference type="GO" id="GO:0045937">
    <property type="term" value="P:positive regulation of phosphate metabolic process"/>
    <property type="evidence" value="ECO:0007669"/>
    <property type="project" value="UniProtKB-ARBA"/>
</dbReference>
<dbReference type="FunFam" id="1.10.510.10:FF:002828">
    <property type="entry name" value="Receptor tyrosine-protein kinase erbB-2"/>
    <property type="match status" value="1"/>
</dbReference>
<dbReference type="Ensembl" id="ENSCCRT00015083774.1">
    <property type="protein sequence ID" value="ENSCCRP00015081113.1"/>
    <property type="gene ID" value="ENSCCRG00015024119.1"/>
</dbReference>
<evidence type="ECO:0000256" key="28">
    <source>
        <dbReference type="PIRSR" id="PIRSR000619-1"/>
    </source>
</evidence>
<dbReference type="InterPro" id="IPR016245">
    <property type="entry name" value="Tyr_kinase_EGF/ERB/XmrK_rcpt"/>
</dbReference>
<dbReference type="InterPro" id="IPR044912">
    <property type="entry name" value="Egfr_JX_dom"/>
</dbReference>
<dbReference type="PROSITE" id="PS00109">
    <property type="entry name" value="PROTEIN_KINASE_TYR"/>
    <property type="match status" value="1"/>
</dbReference>
<dbReference type="GO" id="GO:0043066">
    <property type="term" value="P:negative regulation of apoptotic process"/>
    <property type="evidence" value="ECO:0007669"/>
    <property type="project" value="UniProtKB-ARBA"/>
</dbReference>
<dbReference type="CDD" id="cd05110">
    <property type="entry name" value="PTKc_HER4"/>
    <property type="match status" value="1"/>
</dbReference>
<feature type="domain" description="Protein kinase" evidence="33">
    <location>
        <begin position="790"/>
        <end position="1057"/>
    </location>
</feature>
<dbReference type="Pfam" id="PF21314">
    <property type="entry name" value="TM_ErbB1"/>
    <property type="match status" value="1"/>
</dbReference>
<evidence type="ECO:0000313" key="35">
    <source>
        <dbReference type="Proteomes" id="UP000694700"/>
    </source>
</evidence>
<dbReference type="InterPro" id="IPR000719">
    <property type="entry name" value="Prot_kinase_dom"/>
</dbReference>
<evidence type="ECO:0000256" key="29">
    <source>
        <dbReference type="PIRSR" id="PIRSR000619-2"/>
    </source>
</evidence>
<evidence type="ECO:0000256" key="23">
    <source>
        <dbReference type="ARBA" id="ARBA00023180"/>
    </source>
</evidence>
<evidence type="ECO:0000256" key="12">
    <source>
        <dbReference type="ARBA" id="ARBA00022777"/>
    </source>
</evidence>
<evidence type="ECO:0000256" key="15">
    <source>
        <dbReference type="ARBA" id="ARBA00023015"/>
    </source>
</evidence>
<keyword evidence="23" id="KW-0325">Glycoprotein</keyword>
<dbReference type="InterPro" id="IPR000494">
    <property type="entry name" value="Rcpt_L-dom"/>
</dbReference>
<keyword evidence="7 27" id="KW-0808">Transferase</keyword>
<keyword evidence="4" id="KW-0217">Developmental protein</keyword>
<dbReference type="InterPro" id="IPR017441">
    <property type="entry name" value="Protein_kinase_ATP_BS"/>
</dbReference>
<evidence type="ECO:0000256" key="25">
    <source>
        <dbReference type="ARBA" id="ARBA00043262"/>
    </source>
</evidence>
<evidence type="ECO:0000256" key="10">
    <source>
        <dbReference type="ARBA" id="ARBA00022729"/>
    </source>
</evidence>
<dbReference type="SUPFAM" id="SSF52058">
    <property type="entry name" value="L domain-like"/>
    <property type="match status" value="2"/>
</dbReference>
<feature type="active site" description="Proton acceptor" evidence="28">
    <location>
        <position position="915"/>
    </location>
</feature>
<proteinExistence type="inferred from homology"/>
<dbReference type="InterPro" id="IPR020635">
    <property type="entry name" value="Tyr_kinase_cat_dom"/>
</dbReference>
<dbReference type="GO" id="GO:0008284">
    <property type="term" value="P:positive regulation of cell population proliferation"/>
    <property type="evidence" value="ECO:0007669"/>
    <property type="project" value="TreeGrafter"/>
</dbReference>
<dbReference type="InterPro" id="IPR049328">
    <property type="entry name" value="TM_ErbB1"/>
</dbReference>
<dbReference type="PROSITE" id="PS00107">
    <property type="entry name" value="PROTEIN_KINASE_ATP"/>
    <property type="match status" value="1"/>
</dbReference>
<evidence type="ECO:0000256" key="20">
    <source>
        <dbReference type="ARBA" id="ARBA00023159"/>
    </source>
</evidence>
<dbReference type="GO" id="GO:0043235">
    <property type="term" value="C:receptor complex"/>
    <property type="evidence" value="ECO:0007669"/>
    <property type="project" value="TreeGrafter"/>
</dbReference>
<keyword evidence="25" id="KW-0421">Lactation</keyword>
<evidence type="ECO:0000256" key="13">
    <source>
        <dbReference type="ARBA" id="ARBA00022840"/>
    </source>
</evidence>
<dbReference type="InterPro" id="IPR036941">
    <property type="entry name" value="Rcpt_L-dom_sf"/>
</dbReference>
<sequence>MNMYRPVGMHSNKEINLFIVSRRRGLELHQSSIPVPVALPLHRLSKSETETALHGEHSSVSAGRRPRGVPYLSFSLAPLTEVRRPFYLRASCGSLCQGLPAIGEAGRGHRVCTGTENKLSTLSDLDQQYRTLRKYYENCEVVMGNLEITSIDRSRDLSFLRSIREVTGYVLVALNQFEYLPLENLRIIRGTRLYEDRYALAIFLNYRRDGNFGLHQLGLKNLTEILNGGVYVDQNKFLCHADTIHWQDIVKNARPDHLVVPSNSSSSCQRCHRGCNGRCWGPKEDQCQSLTKTVCAEQCDGRCFGPYVSDCCHRECAGGCSGPKDTDCFACTNFNDSGACVTQCPQPFVYNPTTFQLEHNPRAKYTYGAFCVKKCPHNFVVDHSSCVRACPSNKMEVEENKIKMCIPCTDICPKACDGIGTASLQMAQTVDSNNIDRFINCTKINGNLVFLITGIKGDIYHNIEPLDPEKLNVFRTVREITGFLNIQSWPENMTDLSVFSNLATIGGRSLYSGISLLVLKQQWISSLKLQSLGEISAGNVYVTNNSQLCYYNTVNWTGLFRTSTQKALIRNNRDPKECILDRMICDPLCSDAGCWGPGPDQCLSCRFFSRGRTCVESCNLHEGDVREFANGSVCLECDAQCEVADDDGLTCTGPGPDHCVKCLHFKDGPNCVEKCPDGLQGANSFIFKYAEVNNECHPCHVNCTQGCTGPRLQDCIGMMDRTPLIAAGVIGGLFVVIIVGLSVAISVRRKSIKKKRALRRFLETELVEPLTPSGAAPNQAQLRILKETELKRVKILGAGAFGTVYKGIWVPEGETVKIPVAIKILNEATGPKANVEFMDEALIMASMEHPHLVRLLGVCLSPTIQLVTQLMPHGCLLDYVHEHKDNIGSQLLLNWCVQIAKGMMYLEDRRLVHRDLAARNVLVKSPNHIKITDFGLARLLDADEKEYNADGGKMPIKWMALECIHYRKFTHQSDVWSYGVTIWELMTFGGKPYDGIPTREIPDLLEKGERLPQPPICTIDVYMVMVKCWMIDADSRPRFKELAAEFSRMARDPQRYLVIQGDDRMKLPSPNDSKFFQSLLDEEELEDLMDAEEYLVPHAFSIPPLAYTTRSRMDPNRNQFAYQDCSFGMEEMMATIPRVVAVSAVSPGCSAQKQSMAQQGASGSSEAFEDSRCNGTLRKKASPRASTGEDSSGQRYSSDPTVILCERGVRAEIDQDAYMSAMQDKKPSDYLNPVEENPFVTHRRNGEVHTLERGYHSTSNGQPKVEDEYVNDPLYLNTFHNSGEKSHDVMRKNGVPMAHTAAAVVAVAANSGTSISQNFSQTVQPAAPSAHVSTQPLYQGKQSISTLSGHTHHSAHPGHTLHPTHSGTIKADIKPKKTFDNPEYWQHSLPPKATLHNPEYLQDCSTRFFYRQNGRIRPAVAENQEYLSEYVLKPGTVLPPPPYRQRNTVV</sequence>
<dbReference type="FunFam" id="3.80.20.20:FF:000003">
    <property type="entry name" value="Receptor protein-tyrosine kinase"/>
    <property type="match status" value="1"/>
</dbReference>
<dbReference type="SMART" id="SM00261">
    <property type="entry name" value="FU"/>
    <property type="match status" value="5"/>
</dbReference>
<dbReference type="GO" id="GO:0023056">
    <property type="term" value="P:positive regulation of signaling"/>
    <property type="evidence" value="ECO:0007669"/>
    <property type="project" value="UniProtKB-ARBA"/>
</dbReference>
<evidence type="ECO:0000256" key="6">
    <source>
        <dbReference type="ARBA" id="ARBA00022553"/>
    </source>
</evidence>
<keyword evidence="19" id="KW-1015">Disulfide bond</keyword>
<dbReference type="Gene3D" id="6.10.250.2930">
    <property type="match status" value="1"/>
</dbReference>
<evidence type="ECO:0000256" key="31">
    <source>
        <dbReference type="SAM" id="MobiDB-lite"/>
    </source>
</evidence>
<accession>A0A8C1XHF7</accession>
<dbReference type="InterPro" id="IPR001245">
    <property type="entry name" value="Ser-Thr/Tyr_kinase_cat_dom"/>
</dbReference>
<evidence type="ECO:0000256" key="26">
    <source>
        <dbReference type="ARBA" id="ARBA00051243"/>
    </source>
</evidence>
<evidence type="ECO:0000313" key="34">
    <source>
        <dbReference type="Ensembl" id="ENSCCRP00015081113.1"/>
    </source>
</evidence>
<evidence type="ECO:0000259" key="33">
    <source>
        <dbReference type="PROSITE" id="PS50011"/>
    </source>
</evidence>
<dbReference type="GO" id="GO:0080090">
    <property type="term" value="P:regulation of primary metabolic process"/>
    <property type="evidence" value="ECO:0007669"/>
    <property type="project" value="UniProtKB-ARBA"/>
</dbReference>
<dbReference type="SUPFAM" id="SSF57184">
    <property type="entry name" value="Growth factor receptor domain"/>
    <property type="match status" value="2"/>
</dbReference>
<dbReference type="InterPro" id="IPR006211">
    <property type="entry name" value="Furin-like_Cys-rich_dom"/>
</dbReference>
<keyword evidence="22 27" id="KW-0675">Receptor</keyword>
<keyword evidence="20" id="KW-0010">Activator</keyword>
<evidence type="ECO:0000256" key="22">
    <source>
        <dbReference type="ARBA" id="ARBA00023170"/>
    </source>
</evidence>
<dbReference type="PANTHER" id="PTHR24416:SF90">
    <property type="entry name" value="RECEPTOR TYROSINE-PROTEIN KINASE ERBB-4"/>
    <property type="match status" value="1"/>
</dbReference>
<keyword evidence="16" id="KW-0496">Mitochondrion</keyword>
<feature type="binding site" evidence="29">
    <location>
        <begin position="796"/>
        <end position="804"/>
    </location>
    <ligand>
        <name>ATP</name>
        <dbReference type="ChEBI" id="CHEBI:30616"/>
    </ligand>
</feature>
<keyword evidence="10" id="KW-0732">Signal</keyword>
<keyword evidence="24" id="KW-0539">Nucleus</keyword>
<feature type="compositionally biased region" description="Low complexity" evidence="31">
    <location>
        <begin position="1156"/>
        <end position="1166"/>
    </location>
</feature>
<dbReference type="PRINTS" id="PR00109">
    <property type="entry name" value="TYRKINASE"/>
</dbReference>
<keyword evidence="17 27" id="KW-0472">Membrane</keyword>
<evidence type="ECO:0000256" key="27">
    <source>
        <dbReference type="PIRNR" id="PIRNR000619"/>
    </source>
</evidence>
<dbReference type="PANTHER" id="PTHR24416">
    <property type="entry name" value="TYROSINE-PROTEIN KINASE RECEPTOR"/>
    <property type="match status" value="1"/>
</dbReference>
<dbReference type="FunFam" id="2.10.220.10:FF:000004">
    <property type="entry name" value="Receptor protein-tyrosine kinase"/>
    <property type="match status" value="1"/>
</dbReference>
<keyword evidence="18 27" id="KW-0829">Tyrosine-protein kinase</keyword>
<dbReference type="Gene3D" id="2.10.220.10">
    <property type="entry name" value="Hormone Receptor, Insulin-like Growth Factor Receptor 1, Chain A, domain 2"/>
    <property type="match status" value="3"/>
</dbReference>
<dbReference type="SUPFAM" id="SSF56112">
    <property type="entry name" value="Protein kinase-like (PK-like)"/>
    <property type="match status" value="1"/>
</dbReference>
<feature type="region of interest" description="Disordered" evidence="31">
    <location>
        <begin position="1346"/>
        <end position="1368"/>
    </location>
</feature>
<dbReference type="GO" id="GO:0004714">
    <property type="term" value="F:transmembrane receptor protein tyrosine kinase activity"/>
    <property type="evidence" value="ECO:0007669"/>
    <property type="project" value="UniProtKB-EC"/>
</dbReference>
<reference evidence="34" key="1">
    <citation type="submission" date="2025-08" db="UniProtKB">
        <authorList>
            <consortium name="Ensembl"/>
        </authorList>
    </citation>
    <scope>IDENTIFICATION</scope>
</reference>
<organism evidence="34 35">
    <name type="scientific">Cyprinus carpio</name>
    <name type="common">Common carp</name>
    <dbReference type="NCBI Taxonomy" id="7962"/>
    <lineage>
        <taxon>Eukaryota</taxon>
        <taxon>Metazoa</taxon>
        <taxon>Chordata</taxon>
        <taxon>Craniata</taxon>
        <taxon>Vertebrata</taxon>
        <taxon>Euteleostomi</taxon>
        <taxon>Actinopterygii</taxon>
        <taxon>Neopterygii</taxon>
        <taxon>Teleostei</taxon>
        <taxon>Ostariophysi</taxon>
        <taxon>Cypriniformes</taxon>
        <taxon>Cyprinidae</taxon>
        <taxon>Cyprininae</taxon>
        <taxon>Cyprinus</taxon>
    </lineage>
</organism>
<dbReference type="FunFam" id="2.10.220.10:FF:000001">
    <property type="entry name" value="Receptor protein-tyrosine kinase"/>
    <property type="match status" value="1"/>
</dbReference>
<evidence type="ECO:0000256" key="7">
    <source>
        <dbReference type="ARBA" id="ARBA00022679"/>
    </source>
</evidence>
<dbReference type="InterPro" id="IPR011009">
    <property type="entry name" value="Kinase-like_dom_sf"/>
</dbReference>
<evidence type="ECO:0000256" key="19">
    <source>
        <dbReference type="ARBA" id="ARBA00023157"/>
    </source>
</evidence>
<evidence type="ECO:0000256" key="9">
    <source>
        <dbReference type="ARBA" id="ARBA00022703"/>
    </source>
</evidence>
<evidence type="ECO:0000256" key="16">
    <source>
        <dbReference type="ARBA" id="ARBA00023128"/>
    </source>
</evidence>
<protein>
    <recommendedName>
        <fullName evidence="27">Receptor protein-tyrosine kinase</fullName>
        <ecNumber evidence="27">2.7.10.1</ecNumber>
    </recommendedName>
</protein>
<evidence type="ECO:0000256" key="1">
    <source>
        <dbReference type="ARBA" id="ARBA00004123"/>
    </source>
</evidence>
<dbReference type="InterPro" id="IPR032778">
    <property type="entry name" value="GF_recep_IV"/>
</dbReference>
<feature type="compositionally biased region" description="Polar residues" evidence="31">
    <location>
        <begin position="1184"/>
        <end position="1200"/>
    </location>
</feature>
<keyword evidence="12 27" id="KW-0418">Kinase</keyword>
<dbReference type="GO" id="GO:0009966">
    <property type="term" value="P:regulation of signal transduction"/>
    <property type="evidence" value="ECO:0007669"/>
    <property type="project" value="UniProtKB-ARBA"/>
</dbReference>
<keyword evidence="13 27" id="KW-0067">ATP-binding</keyword>
<dbReference type="CDD" id="cd12092">
    <property type="entry name" value="TM_ErbB4"/>
    <property type="match status" value="1"/>
</dbReference>
<dbReference type="InterPro" id="IPR050122">
    <property type="entry name" value="RTK"/>
</dbReference>
<dbReference type="Gene3D" id="1.10.510.10">
    <property type="entry name" value="Transferase(Phosphotransferase) domain 1"/>
    <property type="match status" value="1"/>
</dbReference>
<evidence type="ECO:0000256" key="5">
    <source>
        <dbReference type="ARBA" id="ARBA00022475"/>
    </source>
</evidence>
<name>A0A8C1XHF7_CYPCA</name>
<dbReference type="CDD" id="cd00064">
    <property type="entry name" value="FU"/>
    <property type="match status" value="3"/>
</dbReference>
<dbReference type="Pfam" id="PF14843">
    <property type="entry name" value="GF_recep_IV"/>
    <property type="match status" value="1"/>
</dbReference>
<dbReference type="Proteomes" id="UP000694700">
    <property type="component" value="Unplaced"/>
</dbReference>
<evidence type="ECO:0000256" key="8">
    <source>
        <dbReference type="ARBA" id="ARBA00022692"/>
    </source>
</evidence>
<keyword evidence="15" id="KW-0805">Transcription regulation</keyword>
<keyword evidence="21" id="KW-0804">Transcription</keyword>
<dbReference type="GO" id="GO:0022008">
    <property type="term" value="P:neurogenesis"/>
    <property type="evidence" value="ECO:0007669"/>
    <property type="project" value="TreeGrafter"/>
</dbReference>
<dbReference type="Gene3D" id="3.30.200.20">
    <property type="entry name" value="Phosphorylase Kinase, domain 1"/>
    <property type="match status" value="1"/>
</dbReference>
<dbReference type="FunFam" id="3.80.20.20:FF:000004">
    <property type="entry name" value="Receptor protein-tyrosine kinase"/>
    <property type="match status" value="1"/>
</dbReference>
<dbReference type="InterPro" id="IPR008266">
    <property type="entry name" value="Tyr_kinase_AS"/>
</dbReference>
<evidence type="ECO:0000256" key="30">
    <source>
        <dbReference type="PROSITE-ProRule" id="PRU10141"/>
    </source>
</evidence>
<keyword evidence="11 27" id="KW-0547">Nucleotide-binding</keyword>
<keyword evidence="8 32" id="KW-0812">Transmembrane</keyword>
<evidence type="ECO:0000256" key="2">
    <source>
        <dbReference type="ARBA" id="ARBA00004173"/>
    </source>
</evidence>
<comment type="catalytic activity">
    <reaction evidence="26">
        <text>L-tyrosyl-[protein] + ATP = O-phospho-L-tyrosyl-[protein] + ADP + H(+)</text>
        <dbReference type="Rhea" id="RHEA:10596"/>
        <dbReference type="Rhea" id="RHEA-COMP:10136"/>
        <dbReference type="Rhea" id="RHEA-COMP:20101"/>
        <dbReference type="ChEBI" id="CHEBI:15378"/>
        <dbReference type="ChEBI" id="CHEBI:30616"/>
        <dbReference type="ChEBI" id="CHEBI:46858"/>
        <dbReference type="ChEBI" id="CHEBI:61978"/>
        <dbReference type="ChEBI" id="CHEBI:456216"/>
        <dbReference type="EC" id="2.7.10.1"/>
    </reaction>
</comment>
<comment type="subcellular location">
    <subcellularLocation>
        <location evidence="3">Cell membrane</location>
        <topology evidence="3">Single-pass type I membrane protein</topology>
    </subcellularLocation>
    <subcellularLocation>
        <location evidence="2">Mitochondrion</location>
    </subcellularLocation>
    <subcellularLocation>
        <location evidence="1">Nucleus</location>
    </subcellularLocation>
</comment>
<feature type="binding site" evidence="29 30">
    <location>
        <position position="823"/>
    </location>
    <ligand>
        <name>ATP</name>
        <dbReference type="ChEBI" id="CHEBI:30616"/>
    </ligand>
</feature>
<dbReference type="GO" id="GO:0005524">
    <property type="term" value="F:ATP binding"/>
    <property type="evidence" value="ECO:0007669"/>
    <property type="project" value="UniProtKB-UniRule"/>
</dbReference>
<dbReference type="InterPro" id="IPR009030">
    <property type="entry name" value="Growth_fac_rcpt_cys_sf"/>
</dbReference>
<comment type="similarity">
    <text evidence="27">Belongs to the protein kinase superfamily. Tyr protein kinase family. EGF receptor subfamily.</text>
</comment>
<dbReference type="PROSITE" id="PS50011">
    <property type="entry name" value="PROTEIN_KINASE_DOM"/>
    <property type="match status" value="1"/>
</dbReference>
<keyword evidence="9" id="KW-0053">Apoptosis</keyword>
<evidence type="ECO:0000256" key="4">
    <source>
        <dbReference type="ARBA" id="ARBA00022473"/>
    </source>
</evidence>
<evidence type="ECO:0000256" key="21">
    <source>
        <dbReference type="ARBA" id="ARBA00023163"/>
    </source>
</evidence>
<dbReference type="GO" id="GO:0009891">
    <property type="term" value="P:positive regulation of biosynthetic process"/>
    <property type="evidence" value="ECO:0007669"/>
    <property type="project" value="UniProtKB-ARBA"/>
</dbReference>
<keyword evidence="6" id="KW-0597">Phosphoprotein</keyword>
<dbReference type="GO" id="GO:0038127">
    <property type="term" value="P:ERBB signaling pathway"/>
    <property type="evidence" value="ECO:0007669"/>
    <property type="project" value="UniProtKB-ARBA"/>
</dbReference>
<dbReference type="SMART" id="SM00219">
    <property type="entry name" value="TyrKc"/>
    <property type="match status" value="1"/>
</dbReference>
<dbReference type="Pfam" id="PF07714">
    <property type="entry name" value="PK_Tyr_Ser-Thr"/>
    <property type="match status" value="1"/>
</dbReference>
<dbReference type="Pfam" id="PF00757">
    <property type="entry name" value="Furin-like"/>
    <property type="match status" value="1"/>
</dbReference>
<dbReference type="GO" id="GO:0005154">
    <property type="term" value="F:epidermal growth factor receptor binding"/>
    <property type="evidence" value="ECO:0007669"/>
    <property type="project" value="TreeGrafter"/>
</dbReference>
<evidence type="ECO:0000256" key="14">
    <source>
        <dbReference type="ARBA" id="ARBA00022989"/>
    </source>
</evidence>
<dbReference type="GO" id="GO:0009925">
    <property type="term" value="C:basal plasma membrane"/>
    <property type="evidence" value="ECO:0007669"/>
    <property type="project" value="TreeGrafter"/>
</dbReference>
<dbReference type="GO" id="GO:0006915">
    <property type="term" value="P:apoptotic process"/>
    <property type="evidence" value="ECO:0007669"/>
    <property type="project" value="UniProtKB-KW"/>
</dbReference>
<feature type="transmembrane region" description="Helical" evidence="32">
    <location>
        <begin position="724"/>
        <end position="747"/>
    </location>
</feature>
<evidence type="ECO:0000256" key="18">
    <source>
        <dbReference type="ARBA" id="ARBA00023137"/>
    </source>
</evidence>
<dbReference type="Pfam" id="PF01030">
    <property type="entry name" value="Recep_L_domain"/>
    <property type="match status" value="2"/>
</dbReference>
<keyword evidence="5" id="KW-1003">Cell membrane</keyword>
<dbReference type="EC" id="2.7.10.1" evidence="27"/>
<keyword evidence="14 32" id="KW-1133">Transmembrane helix</keyword>
<evidence type="ECO:0000256" key="32">
    <source>
        <dbReference type="SAM" id="Phobius"/>
    </source>
</evidence>
<dbReference type="PIRSF" id="PIRSF000619">
    <property type="entry name" value="TyrPK_EGF-R"/>
    <property type="match status" value="1"/>
</dbReference>
<evidence type="ECO:0000256" key="17">
    <source>
        <dbReference type="ARBA" id="ARBA00023136"/>
    </source>
</evidence>
<evidence type="ECO:0000256" key="11">
    <source>
        <dbReference type="ARBA" id="ARBA00022741"/>
    </source>
</evidence>